<evidence type="ECO:0000259" key="14">
    <source>
        <dbReference type="PROSITE" id="PS50902"/>
    </source>
</evidence>
<dbReference type="Pfam" id="PF00175">
    <property type="entry name" value="NAD_binding_1"/>
    <property type="match status" value="1"/>
</dbReference>
<organism evidence="16 17">
    <name type="scientific">Batillaria attramentaria</name>
    <dbReference type="NCBI Taxonomy" id="370345"/>
    <lineage>
        <taxon>Eukaryota</taxon>
        <taxon>Metazoa</taxon>
        <taxon>Spiralia</taxon>
        <taxon>Lophotrochozoa</taxon>
        <taxon>Mollusca</taxon>
        <taxon>Gastropoda</taxon>
        <taxon>Caenogastropoda</taxon>
        <taxon>Sorbeoconcha</taxon>
        <taxon>Cerithioidea</taxon>
        <taxon>Batillariidae</taxon>
        <taxon>Batillaria</taxon>
    </lineage>
</organism>
<evidence type="ECO:0000256" key="3">
    <source>
        <dbReference type="ARBA" id="ARBA00022605"/>
    </source>
</evidence>
<dbReference type="PANTHER" id="PTHR19384:SF84">
    <property type="entry name" value="METHIONINE SYNTHASE REDUCTASE"/>
    <property type="match status" value="1"/>
</dbReference>
<dbReference type="Proteomes" id="UP001519460">
    <property type="component" value="Unassembled WGS sequence"/>
</dbReference>
<dbReference type="SUPFAM" id="SSF63380">
    <property type="entry name" value="Riboflavin synthase domain-like"/>
    <property type="match status" value="1"/>
</dbReference>
<dbReference type="Gene3D" id="3.40.50.80">
    <property type="entry name" value="Nucleotide-binding domain of ferredoxin-NADP reductase (FNR) module"/>
    <property type="match status" value="1"/>
</dbReference>
<dbReference type="InterPro" id="IPR008254">
    <property type="entry name" value="Flavodoxin/NO_synth"/>
</dbReference>
<comment type="cofactor">
    <cofactor evidence="1">
        <name>FMN</name>
        <dbReference type="ChEBI" id="CHEBI:58210"/>
    </cofactor>
</comment>
<dbReference type="EC" id="1.16.1.8" evidence="11"/>
<dbReference type="Pfam" id="PF00667">
    <property type="entry name" value="FAD_binding_1"/>
    <property type="match status" value="1"/>
</dbReference>
<comment type="caution">
    <text evidence="16">The sequence shown here is derived from an EMBL/GenBank/DDBJ whole genome shotgun (WGS) entry which is preliminary data.</text>
</comment>
<evidence type="ECO:0000259" key="15">
    <source>
        <dbReference type="PROSITE" id="PS51384"/>
    </source>
</evidence>
<keyword evidence="9" id="KW-0560">Oxidoreductase</keyword>
<sequence length="809" mass="88332">MPGCSGNRYLLLYGSQTGQAKAIAEEICERSSQHGLFADLHCLSMTDKKFSLEKEKCVVLVTSTTGDGEPPETALKFVRRIKKKTLPDDYLAHMNYTVLGLGDTNYTNFCNNAKVVDRRLHELGGQRFYPSGFADEAVGLEVVVDPWIDGLFPALQKFLGADPSISPKSDTVPAPTSDTNSCASPDSGVSESASTNGSADVSSEKEVSKTASGSGSQATVRLTGKGSSNSIEPRTSENLMNGFSSADKTETELNDAVNRNSADTNRQSGGGEDKMDGKPSLYLNGTVNKSMSENKTGRGFASSSDGVLRNAAVSVDSSEPCLRVSLPPLSEGGLTLPVVTPAYLAISYLSPDKDLGAKLASLPWQNNCKLPSAASDIAVAKIVSAQRLTTKDASKKTLLLRLNIEKCGMNYRPGDSISVICTNHEDEVNQLIARLGLESQADLPIQISIMPDTKKKRAAVPPHFPEEISSLRHILKTCVDIREPPKKALLRVLVDFTSDAHEKRRLQELCSKEGAGDYTAFVRGENVSLLDVLCTFPTCHPPVERILEHLSRLQPRPYSACSCLEFNPGHVDIAFNVVDIPQSSSRVLPRRGLCTGWLDDVTQALQNRQGSGDAEAMEGLSDQMQSISLGDVEIPVCSRTNQNFRPPNDLSIPIIMVGPGTGVAPFIGFLQERQLRKKELVDPSTYGETWLLFGCRNREKDFLFRSAFDEFQKSGTLTHFLPAFSRDGYEGDAKYVQDSIRSRAADIFRLIDEKEAVVFVCGDAKNMAKDVNAALEEVLQSQKGLTPEDAKAYMMTMRIHRRYLEDVWT</sequence>
<dbReference type="SUPFAM" id="SSF52218">
    <property type="entry name" value="Flavoproteins"/>
    <property type="match status" value="1"/>
</dbReference>
<dbReference type="PROSITE" id="PS51384">
    <property type="entry name" value="FAD_FR"/>
    <property type="match status" value="1"/>
</dbReference>
<evidence type="ECO:0000256" key="4">
    <source>
        <dbReference type="ARBA" id="ARBA00022630"/>
    </source>
</evidence>
<reference evidence="16 17" key="1">
    <citation type="journal article" date="2023" name="Sci. Data">
        <title>Genome assembly of the Korean intertidal mud-creeper Batillaria attramentaria.</title>
        <authorList>
            <person name="Patra A.K."/>
            <person name="Ho P.T."/>
            <person name="Jun S."/>
            <person name="Lee S.J."/>
            <person name="Kim Y."/>
            <person name="Won Y.J."/>
        </authorList>
    </citation>
    <scope>NUCLEOTIDE SEQUENCE [LARGE SCALE GENOMIC DNA]</scope>
    <source>
        <strain evidence="16">Wonlab-2016</strain>
    </source>
</reference>
<dbReference type="CDD" id="cd06203">
    <property type="entry name" value="methionine_synthase_red"/>
    <property type="match status" value="1"/>
</dbReference>
<dbReference type="AlphaFoldDB" id="A0ABD0K0Y7"/>
<evidence type="ECO:0000256" key="7">
    <source>
        <dbReference type="ARBA" id="ARBA00022827"/>
    </source>
</evidence>
<dbReference type="InterPro" id="IPR023173">
    <property type="entry name" value="NADPH_Cyt_P450_Rdtase_alpha"/>
</dbReference>
<comment type="cofactor">
    <cofactor evidence="2">
        <name>FAD</name>
        <dbReference type="ChEBI" id="CHEBI:57692"/>
    </cofactor>
</comment>
<dbReference type="GO" id="GO:0030586">
    <property type="term" value="F:[methionine synthase] reductase (NADPH) activity"/>
    <property type="evidence" value="ECO:0007669"/>
    <property type="project" value="UniProtKB-EC"/>
</dbReference>
<evidence type="ECO:0000256" key="11">
    <source>
        <dbReference type="ARBA" id="ARBA00039088"/>
    </source>
</evidence>
<keyword evidence="7" id="KW-0274">FAD</keyword>
<dbReference type="FunFam" id="1.20.990.10:FF:000007">
    <property type="entry name" value="Methionine synthase reductase"/>
    <property type="match status" value="1"/>
</dbReference>
<dbReference type="FunFam" id="3.40.50.80:FF:000001">
    <property type="entry name" value="NADPH--cytochrome P450 reductase 1"/>
    <property type="match status" value="1"/>
</dbReference>
<gene>
    <name evidence="16" type="ORF">BaRGS_00027796</name>
</gene>
<dbReference type="InterPro" id="IPR017938">
    <property type="entry name" value="Riboflavin_synthase-like_b-brl"/>
</dbReference>
<keyword evidence="5" id="KW-0288">FMN</keyword>
<dbReference type="EMBL" id="JACVVK020000270">
    <property type="protein sequence ID" value="KAK7480981.1"/>
    <property type="molecule type" value="Genomic_DNA"/>
</dbReference>
<dbReference type="InterPro" id="IPR001094">
    <property type="entry name" value="Flavdoxin-like"/>
</dbReference>
<dbReference type="InterPro" id="IPR001433">
    <property type="entry name" value="OxRdtase_FAD/NAD-bd"/>
</dbReference>
<evidence type="ECO:0000256" key="2">
    <source>
        <dbReference type="ARBA" id="ARBA00001974"/>
    </source>
</evidence>
<protein>
    <recommendedName>
        <fullName evidence="12">Methionine synthase reductase</fullName>
        <ecNumber evidence="11">1.16.1.8</ecNumber>
    </recommendedName>
</protein>
<keyword evidence="4" id="KW-0285">Flavoprotein</keyword>
<evidence type="ECO:0000256" key="1">
    <source>
        <dbReference type="ARBA" id="ARBA00001917"/>
    </source>
</evidence>
<dbReference type="SUPFAM" id="SSF52343">
    <property type="entry name" value="Ferredoxin reductase-like, C-terminal NADP-linked domain"/>
    <property type="match status" value="1"/>
</dbReference>
<evidence type="ECO:0000313" key="17">
    <source>
        <dbReference type="Proteomes" id="UP001519460"/>
    </source>
</evidence>
<dbReference type="Pfam" id="PF00258">
    <property type="entry name" value="Flavodoxin_1"/>
    <property type="match status" value="1"/>
</dbReference>
<name>A0ABD0K0Y7_9CAEN</name>
<dbReference type="InterPro" id="IPR001709">
    <property type="entry name" value="Flavoprot_Pyr_Nucl_cyt_Rdtase"/>
</dbReference>
<evidence type="ECO:0000256" key="6">
    <source>
        <dbReference type="ARBA" id="ARBA00022691"/>
    </source>
</evidence>
<dbReference type="Gene3D" id="3.40.50.360">
    <property type="match status" value="1"/>
</dbReference>
<dbReference type="InterPro" id="IPR039261">
    <property type="entry name" value="FNR_nucleotide-bd"/>
</dbReference>
<dbReference type="FunFam" id="3.40.50.360:FF:000059">
    <property type="entry name" value="5-methyltetrahydrofolate-homocysteine methyltransferase reductase"/>
    <property type="match status" value="1"/>
</dbReference>
<evidence type="ECO:0000256" key="8">
    <source>
        <dbReference type="ARBA" id="ARBA00022857"/>
    </source>
</evidence>
<dbReference type="PANTHER" id="PTHR19384">
    <property type="entry name" value="NITRIC OXIDE SYNTHASE-RELATED"/>
    <property type="match status" value="1"/>
</dbReference>
<dbReference type="GO" id="GO:0009086">
    <property type="term" value="P:methionine biosynthetic process"/>
    <property type="evidence" value="ECO:0007669"/>
    <property type="project" value="UniProtKB-KW"/>
</dbReference>
<evidence type="ECO:0000256" key="9">
    <source>
        <dbReference type="ARBA" id="ARBA00023002"/>
    </source>
</evidence>
<evidence type="ECO:0000256" key="12">
    <source>
        <dbReference type="ARBA" id="ARBA00040659"/>
    </source>
</evidence>
<keyword evidence="8" id="KW-0521">NADP</keyword>
<dbReference type="InterPro" id="IPR003097">
    <property type="entry name" value="CysJ-like_FAD-binding"/>
</dbReference>
<evidence type="ECO:0000256" key="10">
    <source>
        <dbReference type="ARBA" id="ARBA00023167"/>
    </source>
</evidence>
<evidence type="ECO:0000313" key="16">
    <source>
        <dbReference type="EMBL" id="KAK7480981.1"/>
    </source>
</evidence>
<proteinExistence type="predicted"/>
<evidence type="ECO:0000256" key="13">
    <source>
        <dbReference type="SAM" id="MobiDB-lite"/>
    </source>
</evidence>
<feature type="domain" description="FAD-binding FR-type" evidence="15">
    <location>
        <begin position="375"/>
        <end position="647"/>
    </location>
</feature>
<dbReference type="PROSITE" id="PS50902">
    <property type="entry name" value="FLAVODOXIN_LIKE"/>
    <property type="match status" value="1"/>
</dbReference>
<keyword evidence="3" id="KW-0028">Amino-acid biosynthesis</keyword>
<keyword evidence="10" id="KW-0486">Methionine biosynthesis</keyword>
<evidence type="ECO:0000256" key="5">
    <source>
        <dbReference type="ARBA" id="ARBA00022643"/>
    </source>
</evidence>
<feature type="domain" description="Flavodoxin-like" evidence="14">
    <location>
        <begin position="9"/>
        <end position="152"/>
    </location>
</feature>
<feature type="compositionally biased region" description="Polar residues" evidence="13">
    <location>
        <begin position="257"/>
        <end position="267"/>
    </location>
</feature>
<feature type="compositionally biased region" description="Polar residues" evidence="13">
    <location>
        <begin position="209"/>
        <end position="246"/>
    </location>
</feature>
<dbReference type="Gene3D" id="1.20.990.10">
    <property type="entry name" value="NADPH-cytochrome p450 Reductase, Chain A, domain 3"/>
    <property type="match status" value="1"/>
</dbReference>
<dbReference type="InterPro" id="IPR029039">
    <property type="entry name" value="Flavoprotein-like_sf"/>
</dbReference>
<dbReference type="PRINTS" id="PR00369">
    <property type="entry name" value="FLAVODOXIN"/>
</dbReference>
<keyword evidence="6" id="KW-0949">S-adenosyl-L-methionine</keyword>
<dbReference type="InterPro" id="IPR017927">
    <property type="entry name" value="FAD-bd_FR_type"/>
</dbReference>
<accession>A0ABD0K0Y7</accession>
<keyword evidence="17" id="KW-1185">Reference proteome</keyword>
<feature type="compositionally biased region" description="Polar residues" evidence="13">
    <location>
        <begin position="166"/>
        <end position="201"/>
    </location>
</feature>
<dbReference type="Gene3D" id="2.40.30.10">
    <property type="entry name" value="Translation factors"/>
    <property type="match status" value="1"/>
</dbReference>
<dbReference type="PRINTS" id="PR00371">
    <property type="entry name" value="FPNCR"/>
</dbReference>
<feature type="region of interest" description="Disordered" evidence="13">
    <location>
        <begin position="166"/>
        <end position="281"/>
    </location>
</feature>